<dbReference type="AlphaFoldDB" id="A0AAW9D5N9"/>
<reference evidence="2" key="1">
    <citation type="submission" date="2018-08" db="EMBL/GenBank/DDBJ databases">
        <title>Identification of Burkholderia cepacia strains that express a Burkholderia pseudomallei-like capsular polysaccharide.</title>
        <authorList>
            <person name="Burtnick M.N."/>
            <person name="Vongsouvath M."/>
            <person name="Newton P."/>
            <person name="Wuthiekanun V."/>
            <person name="Limmathurotsakul D."/>
            <person name="Brett P.J."/>
            <person name="Chantratita N."/>
            <person name="Dance D.A."/>
        </authorList>
    </citation>
    <scope>NUCLEOTIDE SEQUENCE</scope>
    <source>
        <strain evidence="2">SBXCC001</strain>
    </source>
</reference>
<feature type="compositionally biased region" description="Basic and acidic residues" evidence="1">
    <location>
        <begin position="48"/>
        <end position="75"/>
    </location>
</feature>
<dbReference type="Proteomes" id="UP001272137">
    <property type="component" value="Unassembled WGS sequence"/>
</dbReference>
<evidence type="ECO:0000313" key="2">
    <source>
        <dbReference type="EMBL" id="MDW9257235.1"/>
    </source>
</evidence>
<accession>A0AAW9D5N9</accession>
<evidence type="ECO:0000313" key="3">
    <source>
        <dbReference type="Proteomes" id="UP001272137"/>
    </source>
</evidence>
<protein>
    <submittedName>
        <fullName evidence="2">Uncharacterized protein</fullName>
    </submittedName>
</protein>
<gene>
    <name evidence="2" type="ORF">C7S16_0116</name>
</gene>
<organism evidence="2 3">
    <name type="scientific">Burkholderia thailandensis</name>
    <dbReference type="NCBI Taxonomy" id="57975"/>
    <lineage>
        <taxon>Bacteria</taxon>
        <taxon>Pseudomonadati</taxon>
        <taxon>Pseudomonadota</taxon>
        <taxon>Betaproteobacteria</taxon>
        <taxon>Burkholderiales</taxon>
        <taxon>Burkholderiaceae</taxon>
        <taxon>Burkholderia</taxon>
        <taxon>pseudomallei group</taxon>
    </lineage>
</organism>
<sequence length="109" mass="12382">MAAGTRCGKGAAIGDMQRHRYSDDADERKRCEDTVEYMRSFRRRRAREQRGKSAAHRDAAGPTGERPRREQRRDISGFGACMHRHAGARGRVARGLCDRGRGGMRRLPR</sequence>
<feature type="region of interest" description="Disordered" evidence="1">
    <location>
        <begin position="42"/>
        <end position="76"/>
    </location>
</feature>
<dbReference type="EMBL" id="QXCT01000002">
    <property type="protein sequence ID" value="MDW9257235.1"/>
    <property type="molecule type" value="Genomic_DNA"/>
</dbReference>
<name>A0AAW9D5N9_BURTH</name>
<feature type="region of interest" description="Disordered" evidence="1">
    <location>
        <begin position="89"/>
        <end position="109"/>
    </location>
</feature>
<proteinExistence type="predicted"/>
<comment type="caution">
    <text evidence="2">The sequence shown here is derived from an EMBL/GenBank/DDBJ whole genome shotgun (WGS) entry which is preliminary data.</text>
</comment>
<evidence type="ECO:0000256" key="1">
    <source>
        <dbReference type="SAM" id="MobiDB-lite"/>
    </source>
</evidence>